<evidence type="ECO:0000256" key="2">
    <source>
        <dbReference type="ARBA" id="ARBA00008239"/>
    </source>
</evidence>
<dbReference type="Gene3D" id="1.20.120.790">
    <property type="entry name" value="Heat shock protein 90, C-terminal domain"/>
    <property type="match status" value="1"/>
</dbReference>
<evidence type="ECO:0000256" key="8">
    <source>
        <dbReference type="HAMAP-Rule" id="MF_00505"/>
    </source>
</evidence>
<feature type="region of interest" description="A; substrate-binding" evidence="8">
    <location>
        <begin position="1"/>
        <end position="335"/>
    </location>
</feature>
<feature type="binding site" evidence="9">
    <location>
        <begin position="99"/>
        <end position="100"/>
    </location>
    <ligand>
        <name>ATP</name>
        <dbReference type="ChEBI" id="CHEBI:30616"/>
    </ligand>
</feature>
<comment type="similarity">
    <text evidence="2 8">Belongs to the heat shock protein 90 family.</text>
</comment>
<dbReference type="GO" id="GO:0005524">
    <property type="term" value="F:ATP binding"/>
    <property type="evidence" value="ECO:0007669"/>
    <property type="project" value="UniProtKB-UniRule"/>
</dbReference>
<reference evidence="10 11" key="1">
    <citation type="submission" date="2019-02" db="EMBL/GenBank/DDBJ databases">
        <title>Deep-cultivation of Planctomycetes and their phenomic and genomic characterization uncovers novel biology.</title>
        <authorList>
            <person name="Wiegand S."/>
            <person name="Jogler M."/>
            <person name="Boedeker C."/>
            <person name="Pinto D."/>
            <person name="Vollmers J."/>
            <person name="Rivas-Marin E."/>
            <person name="Kohn T."/>
            <person name="Peeters S.H."/>
            <person name="Heuer A."/>
            <person name="Rast P."/>
            <person name="Oberbeckmann S."/>
            <person name="Bunk B."/>
            <person name="Jeske O."/>
            <person name="Meyerdierks A."/>
            <person name="Storesund J.E."/>
            <person name="Kallscheuer N."/>
            <person name="Luecker S."/>
            <person name="Lage O.M."/>
            <person name="Pohl T."/>
            <person name="Merkel B.J."/>
            <person name="Hornburger P."/>
            <person name="Mueller R.-W."/>
            <person name="Bruemmer F."/>
            <person name="Labrenz M."/>
            <person name="Spormann A.M."/>
            <person name="Op den Camp H."/>
            <person name="Overmann J."/>
            <person name="Amann R."/>
            <person name="Jetten M.S.M."/>
            <person name="Mascher T."/>
            <person name="Medema M.H."/>
            <person name="Devos D.P."/>
            <person name="Kaster A.-K."/>
            <person name="Ovreas L."/>
            <person name="Rohde M."/>
            <person name="Galperin M.Y."/>
            <person name="Jogler C."/>
        </authorList>
    </citation>
    <scope>NUCLEOTIDE SEQUENCE [LARGE SCALE GENOMIC DNA]</scope>
    <source>
        <strain evidence="10 11">ETA_A1</strain>
    </source>
</reference>
<dbReference type="PIRSF" id="PIRSF002583">
    <property type="entry name" value="Hsp90"/>
    <property type="match status" value="1"/>
</dbReference>
<sequence length="623" mass="68982">MPAETLEFKAELKQLLRLITHSLYSDREIFLRELISNASDAVNKVRFDALANADKLEGNTDWKIKIAPDKEAKTLTISDNGIGMTRQEVIDHLGTVAQSGTRAFLEAAKASAQGAGPGLIGQFGVGFYSAFMVADTVTVVTRGPGTPADGTKWVSDGQGAFTVEAVEKPGRGTDVILHLKEDAAEFLDPWKLRSLVRKFSDFIEHPVVMDEVTEKDGEKTTTEETLNSRKAVWLRNKAEVKPDEYAEFYKQISHDSDPPLTTIHYAAEGNTEFKVLCFVPAKKPFSFDWEEPKAGLRLYVQRVLIMERCEEVLPFYLRFVKGVVDSADLPLNVSREILQQNPILTTIQKSVVKNVLDALAGMKNVEFEKYREFYAGLGPVLKEGLTRDFMNREKIADLLLFESANTPAGQLTTLAEYVEKMPEGQTDIFYLIGEDVEPLRRSPYLEAFRAKGQDVLLLSDPIDEFALPQLGEYKGKKLHAADRGAAPTADDIPADVKEQFAPLVAAFKATLPETADVRLTKRLTESAAVLVAEEHGTSAHMERLMERMGRGEGKGKRVLELNPDHPAVQAARELHSKSADDPRVAVYARLFHEQAVIAEGSKVADPTALAARVNELIARDAAR</sequence>
<dbReference type="AlphaFoldDB" id="A0A517XY75"/>
<evidence type="ECO:0000256" key="7">
    <source>
        <dbReference type="ARBA" id="ARBA00023186"/>
    </source>
</evidence>
<dbReference type="OrthoDB" id="9802640at2"/>
<evidence type="ECO:0000256" key="3">
    <source>
        <dbReference type="ARBA" id="ARBA00022490"/>
    </source>
</evidence>
<proteinExistence type="inferred from homology"/>
<keyword evidence="6 8" id="KW-0346">Stress response</keyword>
<evidence type="ECO:0000256" key="1">
    <source>
        <dbReference type="ARBA" id="ARBA00004496"/>
    </source>
</evidence>
<feature type="binding site" evidence="9">
    <location>
        <position position="335"/>
    </location>
    <ligand>
        <name>ATP</name>
        <dbReference type="ChEBI" id="CHEBI:30616"/>
    </ligand>
</feature>
<comment type="caution">
    <text evidence="8">Lacks conserved residue(s) required for the propagation of feature annotation.</text>
</comment>
<dbReference type="InterPro" id="IPR020568">
    <property type="entry name" value="Ribosomal_Su5_D2-typ_SF"/>
</dbReference>
<keyword evidence="3 8" id="KW-0963">Cytoplasm</keyword>
<dbReference type="PRINTS" id="PR00775">
    <property type="entry name" value="HEATSHOCK90"/>
</dbReference>
<feature type="binding site" evidence="9">
    <location>
        <position position="84"/>
    </location>
    <ligand>
        <name>ATP</name>
        <dbReference type="ChEBI" id="CHEBI:30616"/>
    </ligand>
</feature>
<dbReference type="InterPro" id="IPR020575">
    <property type="entry name" value="Hsp90_N"/>
</dbReference>
<dbReference type="SUPFAM" id="SSF110942">
    <property type="entry name" value="HSP90 C-terminal domain"/>
    <property type="match status" value="1"/>
</dbReference>
<keyword evidence="11" id="KW-1185">Reference proteome</keyword>
<dbReference type="InterPro" id="IPR036890">
    <property type="entry name" value="HATPase_C_sf"/>
</dbReference>
<comment type="subunit">
    <text evidence="8">Homodimer.</text>
</comment>
<evidence type="ECO:0000256" key="4">
    <source>
        <dbReference type="ARBA" id="ARBA00022741"/>
    </source>
</evidence>
<dbReference type="CDD" id="cd16927">
    <property type="entry name" value="HATPase_Hsp90-like"/>
    <property type="match status" value="1"/>
</dbReference>
<dbReference type="Gene3D" id="3.30.230.80">
    <property type="match status" value="1"/>
</dbReference>
<feature type="binding site" evidence="9">
    <location>
        <position position="37"/>
    </location>
    <ligand>
        <name>ATP</name>
        <dbReference type="ChEBI" id="CHEBI:30616"/>
    </ligand>
</feature>
<dbReference type="HAMAP" id="MF_00505">
    <property type="entry name" value="HSP90"/>
    <property type="match status" value="1"/>
</dbReference>
<comment type="function">
    <text evidence="8">Molecular chaperone. Has ATPase activity.</text>
</comment>
<evidence type="ECO:0000256" key="6">
    <source>
        <dbReference type="ARBA" id="ARBA00023016"/>
    </source>
</evidence>
<evidence type="ECO:0000256" key="9">
    <source>
        <dbReference type="PIRSR" id="PIRSR002583-1"/>
    </source>
</evidence>
<comment type="subcellular location">
    <subcellularLocation>
        <location evidence="1 8">Cytoplasm</location>
    </subcellularLocation>
</comment>
<feature type="binding site" evidence="9">
    <location>
        <position position="173"/>
    </location>
    <ligand>
        <name>ATP</name>
        <dbReference type="ChEBI" id="CHEBI:30616"/>
    </ligand>
</feature>
<feature type="binding site" evidence="9">
    <location>
        <position position="79"/>
    </location>
    <ligand>
        <name>ATP</name>
        <dbReference type="ChEBI" id="CHEBI:30616"/>
    </ligand>
</feature>
<dbReference type="Pfam" id="PF00183">
    <property type="entry name" value="HSP90"/>
    <property type="match status" value="1"/>
</dbReference>
<dbReference type="InterPro" id="IPR019805">
    <property type="entry name" value="Heat_shock_protein_90_CS"/>
</dbReference>
<feature type="binding site" evidence="9">
    <location>
        <begin position="122"/>
        <end position="127"/>
    </location>
    <ligand>
        <name>ATP</name>
        <dbReference type="ChEBI" id="CHEBI:30616"/>
    </ligand>
</feature>
<dbReference type="GO" id="GO:0051082">
    <property type="term" value="F:unfolded protein binding"/>
    <property type="evidence" value="ECO:0007669"/>
    <property type="project" value="UniProtKB-UniRule"/>
</dbReference>
<evidence type="ECO:0000313" key="10">
    <source>
        <dbReference type="EMBL" id="QDU22465.1"/>
    </source>
</evidence>
<dbReference type="GO" id="GO:0016887">
    <property type="term" value="F:ATP hydrolysis activity"/>
    <property type="evidence" value="ECO:0007669"/>
    <property type="project" value="InterPro"/>
</dbReference>
<dbReference type="PROSITE" id="PS00298">
    <property type="entry name" value="HSP90"/>
    <property type="match status" value="1"/>
</dbReference>
<dbReference type="NCBIfam" id="NF003555">
    <property type="entry name" value="PRK05218.1"/>
    <property type="match status" value="1"/>
</dbReference>
<evidence type="ECO:0000256" key="5">
    <source>
        <dbReference type="ARBA" id="ARBA00022840"/>
    </source>
</evidence>
<dbReference type="PANTHER" id="PTHR11528">
    <property type="entry name" value="HEAT SHOCK PROTEIN 90 FAMILY MEMBER"/>
    <property type="match status" value="1"/>
</dbReference>
<dbReference type="Gene3D" id="3.40.50.11260">
    <property type="match status" value="1"/>
</dbReference>
<feature type="binding site" evidence="9">
    <location>
        <position position="33"/>
    </location>
    <ligand>
        <name>ATP</name>
        <dbReference type="ChEBI" id="CHEBI:30616"/>
    </ligand>
</feature>
<dbReference type="GO" id="GO:0005737">
    <property type="term" value="C:cytoplasm"/>
    <property type="evidence" value="ECO:0007669"/>
    <property type="project" value="UniProtKB-SubCell"/>
</dbReference>
<dbReference type="RefSeq" id="WP_145242219.1">
    <property type="nucleotide sequence ID" value="NZ_CP036273.1"/>
</dbReference>
<gene>
    <name evidence="8 10" type="primary">htpG</name>
    <name evidence="10" type="ORF">ETAA1_44450</name>
</gene>
<keyword evidence="5 8" id="KW-0067">ATP-binding</keyword>
<dbReference type="FunFam" id="3.30.565.10:FF:000009">
    <property type="entry name" value="Molecular chaperone HtpG"/>
    <property type="match status" value="1"/>
</dbReference>
<dbReference type="GO" id="GO:0140662">
    <property type="term" value="F:ATP-dependent protein folding chaperone"/>
    <property type="evidence" value="ECO:0007669"/>
    <property type="project" value="InterPro"/>
</dbReference>
<dbReference type="SUPFAM" id="SSF54211">
    <property type="entry name" value="Ribosomal protein S5 domain 2-like"/>
    <property type="match status" value="1"/>
</dbReference>
<accession>A0A517XY75</accession>
<dbReference type="EMBL" id="CP036273">
    <property type="protein sequence ID" value="QDU22465.1"/>
    <property type="molecule type" value="Genomic_DNA"/>
</dbReference>
<evidence type="ECO:0000313" key="11">
    <source>
        <dbReference type="Proteomes" id="UP000319576"/>
    </source>
</evidence>
<dbReference type="Proteomes" id="UP000319576">
    <property type="component" value="Chromosome"/>
</dbReference>
<protein>
    <recommendedName>
        <fullName evidence="8">Chaperone protein HtpG</fullName>
    </recommendedName>
    <alternativeName>
        <fullName evidence="8">Heat shock protein HtpG</fullName>
    </alternativeName>
    <alternativeName>
        <fullName evidence="8">High temperature protein G</fullName>
    </alternativeName>
</protein>
<keyword evidence="4 8" id="KW-0547">Nucleotide-binding</keyword>
<dbReference type="InterPro" id="IPR037196">
    <property type="entry name" value="HSP90_C"/>
</dbReference>
<organism evidence="10 11">
    <name type="scientific">Urbifossiella limnaea</name>
    <dbReference type="NCBI Taxonomy" id="2528023"/>
    <lineage>
        <taxon>Bacteria</taxon>
        <taxon>Pseudomonadati</taxon>
        <taxon>Planctomycetota</taxon>
        <taxon>Planctomycetia</taxon>
        <taxon>Gemmatales</taxon>
        <taxon>Gemmataceae</taxon>
        <taxon>Urbifossiella</taxon>
    </lineage>
</organism>
<dbReference type="KEGG" id="uli:ETAA1_44450"/>
<dbReference type="Gene3D" id="3.30.565.10">
    <property type="entry name" value="Histidine kinase-like ATPase, C-terminal domain"/>
    <property type="match status" value="1"/>
</dbReference>
<keyword evidence="7 8" id="KW-0143">Chaperone</keyword>
<dbReference type="Pfam" id="PF13589">
    <property type="entry name" value="HATPase_c_3"/>
    <property type="match status" value="1"/>
</dbReference>
<name>A0A517XY75_9BACT</name>
<feature type="region of interest" description="C" evidence="8">
    <location>
        <begin position="544"/>
        <end position="623"/>
    </location>
</feature>
<dbReference type="SUPFAM" id="SSF55874">
    <property type="entry name" value="ATPase domain of HSP90 chaperone/DNA topoisomerase II/histidine kinase"/>
    <property type="match status" value="1"/>
</dbReference>
<dbReference type="InterPro" id="IPR001404">
    <property type="entry name" value="Hsp90_fam"/>
</dbReference>